<organism evidence="2 3">
    <name type="scientific">Romanomermis culicivorax</name>
    <name type="common">Nematode worm</name>
    <dbReference type="NCBI Taxonomy" id="13658"/>
    <lineage>
        <taxon>Eukaryota</taxon>
        <taxon>Metazoa</taxon>
        <taxon>Ecdysozoa</taxon>
        <taxon>Nematoda</taxon>
        <taxon>Enoplea</taxon>
        <taxon>Dorylaimia</taxon>
        <taxon>Mermithida</taxon>
        <taxon>Mermithoidea</taxon>
        <taxon>Mermithidae</taxon>
        <taxon>Romanomermis</taxon>
    </lineage>
</organism>
<accession>A0A915J0R2</accession>
<dbReference type="Pfam" id="PF15692">
    <property type="entry name" value="NKAP"/>
    <property type="match status" value="1"/>
</dbReference>
<feature type="region of interest" description="Disordered" evidence="1">
    <location>
        <begin position="66"/>
        <end position="140"/>
    </location>
</feature>
<feature type="region of interest" description="Disordered" evidence="1">
    <location>
        <begin position="20"/>
        <end position="51"/>
    </location>
</feature>
<evidence type="ECO:0000313" key="2">
    <source>
        <dbReference type="Proteomes" id="UP000887565"/>
    </source>
</evidence>
<proteinExistence type="predicted"/>
<feature type="compositionally biased region" description="Basic residues" evidence="1">
    <location>
        <begin position="29"/>
        <end position="43"/>
    </location>
</feature>
<protein>
    <submittedName>
        <fullName evidence="3">Uncharacterized protein</fullName>
    </submittedName>
</protein>
<keyword evidence="2" id="KW-1185">Reference proteome</keyword>
<reference evidence="3" key="1">
    <citation type="submission" date="2022-11" db="UniProtKB">
        <authorList>
            <consortium name="WormBaseParasite"/>
        </authorList>
    </citation>
    <scope>IDENTIFICATION</scope>
</reference>
<sequence length="140" mass="16629">QIIEESQCWKERKLEISSSKARENGFCLKRGHSSPRNSRRSKTQKFQSSQDPFYWTKQLHKLENENSDRWRHDGFMEMHREDFADKKEQQQRHNEPQSQNIRNGSEALFYGPKLPPTLDSIERPPVGKTKRLSTIKNKES</sequence>
<dbReference type="Proteomes" id="UP000887565">
    <property type="component" value="Unplaced"/>
</dbReference>
<dbReference type="AlphaFoldDB" id="A0A915J0R2"/>
<evidence type="ECO:0000256" key="1">
    <source>
        <dbReference type="SAM" id="MobiDB-lite"/>
    </source>
</evidence>
<dbReference type="WBParaSite" id="nRc.2.0.1.t19503-RA">
    <property type="protein sequence ID" value="nRc.2.0.1.t19503-RA"/>
    <property type="gene ID" value="nRc.2.0.1.g19503"/>
</dbReference>
<evidence type="ECO:0000313" key="3">
    <source>
        <dbReference type="WBParaSite" id="nRc.2.0.1.t19503-RA"/>
    </source>
</evidence>
<name>A0A915J0R2_ROMCU</name>
<feature type="compositionally biased region" description="Basic and acidic residues" evidence="1">
    <location>
        <begin position="66"/>
        <end position="95"/>
    </location>
</feature>